<dbReference type="InterPro" id="IPR036390">
    <property type="entry name" value="WH_DNA-bd_sf"/>
</dbReference>
<dbReference type="InterPro" id="IPR036388">
    <property type="entry name" value="WH-like_DNA-bd_sf"/>
</dbReference>
<keyword evidence="2" id="KW-0238">DNA-binding</keyword>
<dbReference type="OrthoDB" id="9794330at2"/>
<keyword evidence="1" id="KW-0805">Transcription regulation</keyword>
<dbReference type="NCBIfam" id="NF033788">
    <property type="entry name" value="HTH_metalloreg"/>
    <property type="match status" value="1"/>
</dbReference>
<dbReference type="GO" id="GO:0003700">
    <property type="term" value="F:DNA-binding transcription factor activity"/>
    <property type="evidence" value="ECO:0007669"/>
    <property type="project" value="InterPro"/>
</dbReference>
<dbReference type="EMBL" id="UHDP01000001">
    <property type="protein sequence ID" value="SUM43620.1"/>
    <property type="molecule type" value="Genomic_DNA"/>
</dbReference>
<dbReference type="GO" id="GO:0046686">
    <property type="term" value="P:response to cadmium ion"/>
    <property type="evidence" value="ECO:0007669"/>
    <property type="project" value="UniProtKB-KW"/>
</dbReference>
<dbReference type="Gene3D" id="1.10.10.10">
    <property type="entry name" value="Winged helix-like DNA-binding domain superfamily/Winged helix DNA-binding domain"/>
    <property type="match status" value="1"/>
</dbReference>
<dbReference type="InterPro" id="IPR011991">
    <property type="entry name" value="ArsR-like_HTH"/>
</dbReference>
<dbReference type="SMART" id="SM00418">
    <property type="entry name" value="HTH_ARSR"/>
    <property type="match status" value="1"/>
</dbReference>
<dbReference type="STRING" id="1141106.GCA_000308095_00997"/>
<evidence type="ECO:0000256" key="4">
    <source>
        <dbReference type="ARBA" id="ARBA00043263"/>
    </source>
</evidence>
<dbReference type="GO" id="GO:0003677">
    <property type="term" value="F:DNA binding"/>
    <property type="evidence" value="ECO:0007669"/>
    <property type="project" value="UniProtKB-KW"/>
</dbReference>
<dbReference type="PROSITE" id="PS00846">
    <property type="entry name" value="HTH_ARSR_1"/>
    <property type="match status" value="1"/>
</dbReference>
<keyword evidence="3" id="KW-0804">Transcription</keyword>
<keyword evidence="7" id="KW-1185">Reference proteome</keyword>
<reference evidence="6 7" key="1">
    <citation type="submission" date="2018-06" db="EMBL/GenBank/DDBJ databases">
        <authorList>
            <consortium name="Pathogen Informatics"/>
            <person name="Doyle S."/>
        </authorList>
    </citation>
    <scope>NUCLEOTIDE SEQUENCE [LARGE SCALE GENOMIC DNA]</scope>
    <source>
        <strain evidence="7">NCTC 11048</strain>
    </source>
</reference>
<keyword evidence="4" id="KW-0105">Cadmium resistance</keyword>
<evidence type="ECO:0000256" key="3">
    <source>
        <dbReference type="ARBA" id="ARBA00023163"/>
    </source>
</evidence>
<feature type="domain" description="HTH arsR-type" evidence="5">
    <location>
        <begin position="24"/>
        <end position="115"/>
    </location>
</feature>
<dbReference type="InterPro" id="IPR018334">
    <property type="entry name" value="ArsR_HTH"/>
</dbReference>
<accession>A0A380FZT0</accession>
<evidence type="ECO:0000259" key="5">
    <source>
        <dbReference type="PROSITE" id="PS50987"/>
    </source>
</evidence>
<dbReference type="RefSeq" id="WP_019168781.1">
    <property type="nucleotide sequence ID" value="NZ_CAIB01000171.1"/>
</dbReference>
<dbReference type="InterPro" id="IPR051011">
    <property type="entry name" value="Metal_resp_trans_reg"/>
</dbReference>
<organism evidence="6 7">
    <name type="scientific">Staphylococcus intermedius NCTC 11048</name>
    <dbReference type="NCBI Taxonomy" id="1141106"/>
    <lineage>
        <taxon>Bacteria</taxon>
        <taxon>Bacillati</taxon>
        <taxon>Bacillota</taxon>
        <taxon>Bacilli</taxon>
        <taxon>Bacillales</taxon>
        <taxon>Staphylococcaceae</taxon>
        <taxon>Staphylococcus</taxon>
        <taxon>Staphylococcus intermedius group</taxon>
    </lineage>
</organism>
<dbReference type="Proteomes" id="UP000255549">
    <property type="component" value="Unassembled WGS sequence"/>
</dbReference>
<dbReference type="AlphaFoldDB" id="A0A380FZT0"/>
<dbReference type="PANTHER" id="PTHR43132">
    <property type="entry name" value="ARSENICAL RESISTANCE OPERON REPRESSOR ARSR-RELATED"/>
    <property type="match status" value="1"/>
</dbReference>
<protein>
    <submittedName>
        <fullName evidence="6">Cadmium efflux system accessory protein</fullName>
    </submittedName>
</protein>
<sequence>MSYENTCDVLCVHESKVNNALSFLKEEKSQKLINTLLKISDENKLKIILSLLKEDELCVCDLSITLNMSVASTSHHLRSLYKSDVLNFYKDGKMAYYYIKDTEMKSLLMKCIDCI</sequence>
<evidence type="ECO:0000313" key="6">
    <source>
        <dbReference type="EMBL" id="SUM43620.1"/>
    </source>
</evidence>
<dbReference type="SUPFAM" id="SSF46785">
    <property type="entry name" value="Winged helix' DNA-binding domain"/>
    <property type="match status" value="1"/>
</dbReference>
<evidence type="ECO:0000313" key="7">
    <source>
        <dbReference type="Proteomes" id="UP000255549"/>
    </source>
</evidence>
<evidence type="ECO:0000256" key="1">
    <source>
        <dbReference type="ARBA" id="ARBA00023015"/>
    </source>
</evidence>
<dbReference type="PRINTS" id="PR00778">
    <property type="entry name" value="HTHARSR"/>
</dbReference>
<dbReference type="PROSITE" id="PS50987">
    <property type="entry name" value="HTH_ARSR_2"/>
    <property type="match status" value="1"/>
</dbReference>
<proteinExistence type="predicted"/>
<dbReference type="Pfam" id="PF01022">
    <property type="entry name" value="HTH_5"/>
    <property type="match status" value="1"/>
</dbReference>
<name>A0A380FZT0_STAIN</name>
<evidence type="ECO:0000256" key="2">
    <source>
        <dbReference type="ARBA" id="ARBA00023125"/>
    </source>
</evidence>
<dbReference type="PANTHER" id="PTHR43132:SF6">
    <property type="entry name" value="HTH-TYPE TRANSCRIPTIONAL REPRESSOR CZRA"/>
    <property type="match status" value="1"/>
</dbReference>
<dbReference type="InterPro" id="IPR001845">
    <property type="entry name" value="HTH_ArsR_DNA-bd_dom"/>
</dbReference>
<gene>
    <name evidence="6" type="primary">cadC_1</name>
    <name evidence="6" type="ORF">NCTC11048_00068</name>
</gene>
<dbReference type="CDD" id="cd00090">
    <property type="entry name" value="HTH_ARSR"/>
    <property type="match status" value="1"/>
</dbReference>